<dbReference type="EMBL" id="SMOL01000401">
    <property type="protein sequence ID" value="KAB2617507.1"/>
    <property type="molecule type" value="Genomic_DNA"/>
</dbReference>
<dbReference type="PANTHER" id="PTHR33735:SF14">
    <property type="entry name" value="PHAGE CAPSID SCAFFOLDING PROTEIN (GPO) SERINE PEPTIDASE"/>
    <property type="match status" value="1"/>
</dbReference>
<reference evidence="2 3" key="3">
    <citation type="submission" date="2019-11" db="EMBL/GenBank/DDBJ databases">
        <title>A de novo genome assembly of a pear dwarfing rootstock.</title>
        <authorList>
            <person name="Wang F."/>
            <person name="Wang J."/>
            <person name="Li S."/>
            <person name="Zhang Y."/>
            <person name="Fang M."/>
            <person name="Ma L."/>
            <person name="Zhao Y."/>
            <person name="Jiang S."/>
        </authorList>
    </citation>
    <scope>NUCLEOTIDE SEQUENCE [LARGE SCALE GENOMIC DNA]</scope>
    <source>
        <strain evidence="2">S2</strain>
        <tissue evidence="2">Leaf</tissue>
    </source>
</reference>
<dbReference type="PANTHER" id="PTHR33735">
    <property type="entry name" value="EXPRESSED PROTEIN"/>
    <property type="match status" value="1"/>
</dbReference>
<evidence type="ECO:0000256" key="1">
    <source>
        <dbReference type="SAM" id="MobiDB-lite"/>
    </source>
</evidence>
<feature type="region of interest" description="Disordered" evidence="1">
    <location>
        <begin position="199"/>
        <end position="218"/>
    </location>
</feature>
<dbReference type="Proteomes" id="UP000327157">
    <property type="component" value="Chromosome 15"/>
</dbReference>
<accession>A0A5N5GQU4</accession>
<keyword evidence="3" id="KW-1185">Reference proteome</keyword>
<proteinExistence type="predicted"/>
<organism evidence="2 3">
    <name type="scientific">Pyrus ussuriensis x Pyrus communis</name>
    <dbReference type="NCBI Taxonomy" id="2448454"/>
    <lineage>
        <taxon>Eukaryota</taxon>
        <taxon>Viridiplantae</taxon>
        <taxon>Streptophyta</taxon>
        <taxon>Embryophyta</taxon>
        <taxon>Tracheophyta</taxon>
        <taxon>Spermatophyta</taxon>
        <taxon>Magnoliopsida</taxon>
        <taxon>eudicotyledons</taxon>
        <taxon>Gunneridae</taxon>
        <taxon>Pentapetalae</taxon>
        <taxon>rosids</taxon>
        <taxon>fabids</taxon>
        <taxon>Rosales</taxon>
        <taxon>Rosaceae</taxon>
        <taxon>Amygdaloideae</taxon>
        <taxon>Maleae</taxon>
        <taxon>Pyrus</taxon>
    </lineage>
</organism>
<evidence type="ECO:0000313" key="2">
    <source>
        <dbReference type="EMBL" id="KAB2617507.1"/>
    </source>
</evidence>
<comment type="caution">
    <text evidence="2">The sequence shown here is derived from an EMBL/GenBank/DDBJ whole genome shotgun (WGS) entry which is preliminary data.</text>
</comment>
<name>A0A5N5GQU4_9ROSA</name>
<reference evidence="2 3" key="1">
    <citation type="submission" date="2019-09" db="EMBL/GenBank/DDBJ databases">
        <authorList>
            <person name="Ou C."/>
        </authorList>
    </citation>
    <scope>NUCLEOTIDE SEQUENCE [LARGE SCALE GENOMIC DNA]</scope>
    <source>
        <strain evidence="2">S2</strain>
        <tissue evidence="2">Leaf</tissue>
    </source>
</reference>
<protein>
    <submittedName>
        <fullName evidence="2">Uncharacterized protein</fullName>
    </submittedName>
</protein>
<dbReference type="AlphaFoldDB" id="A0A5N5GQU4"/>
<reference evidence="3" key="2">
    <citation type="submission" date="2019-10" db="EMBL/GenBank/DDBJ databases">
        <title>A de novo genome assembly of a pear dwarfing rootstock.</title>
        <authorList>
            <person name="Wang F."/>
            <person name="Wang J."/>
            <person name="Li S."/>
            <person name="Zhang Y."/>
            <person name="Fang M."/>
            <person name="Ma L."/>
            <person name="Zhao Y."/>
            <person name="Jiang S."/>
        </authorList>
    </citation>
    <scope>NUCLEOTIDE SEQUENCE [LARGE SCALE GENOMIC DNA]</scope>
</reference>
<gene>
    <name evidence="2" type="ORF">D8674_013376</name>
</gene>
<dbReference type="OrthoDB" id="1927611at2759"/>
<sequence length="218" mass="23894">MSIITTSIDLSRSAGGCVFVKRPGVVVQPFSSSSTWKCQQGIRSNPALLSLISSQPCRNKIVCSSSTSPGDQSPSVEHSDSWRGWMIGMVFSVIIPFWRHKWGPLLQLKKEVDMVVNNVEAVVEVVEKVAEKVEEVADEIGDHLPADGKFRAASEVVERIAREVAKDAHLADQLIEKAEALEDQVEDFFESAVDNVGNATKDVSDESNVQVATEKKIQ</sequence>
<evidence type="ECO:0000313" key="3">
    <source>
        <dbReference type="Proteomes" id="UP000327157"/>
    </source>
</evidence>